<evidence type="ECO:0000313" key="3">
    <source>
        <dbReference type="Proteomes" id="UP000078561"/>
    </source>
</evidence>
<keyword evidence="3" id="KW-1185">Reference proteome</keyword>
<dbReference type="AlphaFoldDB" id="A0A168T888"/>
<name>A0A168T888_ABSGL</name>
<evidence type="ECO:0000313" key="2">
    <source>
        <dbReference type="EMBL" id="SAM09639.1"/>
    </source>
</evidence>
<feature type="region of interest" description="Disordered" evidence="1">
    <location>
        <begin position="24"/>
        <end position="45"/>
    </location>
</feature>
<dbReference type="OrthoDB" id="2289562at2759"/>
<organism evidence="2">
    <name type="scientific">Absidia glauca</name>
    <name type="common">Pin mould</name>
    <dbReference type="NCBI Taxonomy" id="4829"/>
    <lineage>
        <taxon>Eukaryota</taxon>
        <taxon>Fungi</taxon>
        <taxon>Fungi incertae sedis</taxon>
        <taxon>Mucoromycota</taxon>
        <taxon>Mucoromycotina</taxon>
        <taxon>Mucoromycetes</taxon>
        <taxon>Mucorales</taxon>
        <taxon>Cunninghamellaceae</taxon>
        <taxon>Absidia</taxon>
    </lineage>
</organism>
<sequence length="451" mass="51169">MRRASTALQLRHYSLLHSLPTSFYSPKRGSSPPTNSTPTGTNSTPIIGVEKQVSDYICLCHRLENHGVFQIGTKILRKQDVPDALYNLLPLDNPPSEFPMASFVAYLNSILFTETYGTPTAAAAIFAGTHVDEYNSAQTYFIMRILFIMSENVHCRLQEPRLRDSETSYCAFALWPMLNVTCNSLHGIQCGFRVGETHLDATESLVSSAGGYLADGKMFLKQSGLELLLLETSGPLGTRDKPRHVKDHIKGAYGCFAMLMAILKKYPYADKELMKDLRVLFIHSGATSNHLRLWVMKPRLDGNVVTFERMMKTSITTDSDDGQTTLQVIRFFWKVKGMLERSVAAINELRKSNNLNLMMRMNDMERSLLLPSYLKPKPVRHIVLDFLYNEKHSFIILKATFIWLIRQRGKGKDETTNKWDPFCTGPYVQEHRRFGSNFHPFLALGCTPIPL</sequence>
<dbReference type="Proteomes" id="UP000078561">
    <property type="component" value="Unassembled WGS sequence"/>
</dbReference>
<proteinExistence type="predicted"/>
<dbReference type="OMA" id="CHRLENH"/>
<dbReference type="EMBL" id="LT555164">
    <property type="protein sequence ID" value="SAM09639.1"/>
    <property type="molecule type" value="Genomic_DNA"/>
</dbReference>
<feature type="compositionally biased region" description="Low complexity" evidence="1">
    <location>
        <begin position="29"/>
        <end position="45"/>
    </location>
</feature>
<reference evidence="2" key="1">
    <citation type="submission" date="2016-04" db="EMBL/GenBank/DDBJ databases">
        <authorList>
            <person name="Evans L.H."/>
            <person name="Alamgir A."/>
            <person name="Owens N."/>
            <person name="Weber N.D."/>
            <person name="Virtaneva K."/>
            <person name="Barbian K."/>
            <person name="Babar A."/>
            <person name="Rosenke K."/>
        </authorList>
    </citation>
    <scope>NUCLEOTIDE SEQUENCE [LARGE SCALE GENOMIC DNA]</scope>
    <source>
        <strain evidence="2">CBS 101.48</strain>
    </source>
</reference>
<gene>
    <name evidence="2" type="primary">ABSGL_15340.1 scaffold 16604</name>
</gene>
<protein>
    <submittedName>
        <fullName evidence="2">Uncharacterized protein</fullName>
    </submittedName>
</protein>
<dbReference type="InParanoid" id="A0A168T888"/>
<evidence type="ECO:0000256" key="1">
    <source>
        <dbReference type="SAM" id="MobiDB-lite"/>
    </source>
</evidence>
<accession>A0A168T888</accession>